<keyword evidence="13 20" id="KW-1133">Transmembrane helix</keyword>
<dbReference type="SMART" id="SM00356">
    <property type="entry name" value="ZnF_C3H1"/>
    <property type="match status" value="2"/>
</dbReference>
<dbReference type="PANTHER" id="PTHR11731:SF200">
    <property type="entry name" value="DIPEPTIDYL PEPTIDASE 10, ISOFORM B"/>
    <property type="match status" value="1"/>
</dbReference>
<dbReference type="Gene3D" id="4.10.1000.10">
    <property type="entry name" value="Zinc finger, CCCH-type"/>
    <property type="match status" value="1"/>
</dbReference>
<dbReference type="GO" id="GO:0043186">
    <property type="term" value="C:P granule"/>
    <property type="evidence" value="ECO:0007669"/>
    <property type="project" value="UniProtKB-ARBA"/>
</dbReference>
<evidence type="ECO:0000256" key="18">
    <source>
        <dbReference type="PROSITE-ProRule" id="PRU00723"/>
    </source>
</evidence>
<evidence type="ECO:0000256" key="15">
    <source>
        <dbReference type="ARBA" id="ARBA00023180"/>
    </source>
</evidence>
<evidence type="ECO:0000256" key="13">
    <source>
        <dbReference type="ARBA" id="ARBA00022989"/>
    </source>
</evidence>
<evidence type="ECO:0000256" key="3">
    <source>
        <dbReference type="ARBA" id="ARBA00022438"/>
    </source>
</evidence>
<dbReference type="SUPFAM" id="SSF53474">
    <property type="entry name" value="alpha/beta-Hydrolases"/>
    <property type="match status" value="1"/>
</dbReference>
<feature type="domain" description="C3H1-type" evidence="21">
    <location>
        <begin position="981"/>
        <end position="1009"/>
    </location>
</feature>
<evidence type="ECO:0000256" key="16">
    <source>
        <dbReference type="ARBA" id="ARBA00037847"/>
    </source>
</evidence>
<keyword evidence="10" id="KW-0720">Serine protease</keyword>
<dbReference type="SUPFAM" id="SSF90229">
    <property type="entry name" value="CCCH zinc finger"/>
    <property type="match status" value="2"/>
</dbReference>
<organism evidence="22 23">
    <name type="scientific">Mesorhabditis belari</name>
    <dbReference type="NCBI Taxonomy" id="2138241"/>
    <lineage>
        <taxon>Eukaryota</taxon>
        <taxon>Metazoa</taxon>
        <taxon>Ecdysozoa</taxon>
        <taxon>Nematoda</taxon>
        <taxon>Chromadorea</taxon>
        <taxon>Rhabditida</taxon>
        <taxon>Rhabditina</taxon>
        <taxon>Rhabditomorpha</taxon>
        <taxon>Rhabditoidea</taxon>
        <taxon>Rhabditidae</taxon>
        <taxon>Mesorhabditinae</taxon>
        <taxon>Mesorhabditis</taxon>
    </lineage>
</organism>
<proteinExistence type="inferred from homology"/>
<evidence type="ECO:0000256" key="8">
    <source>
        <dbReference type="ARBA" id="ARBA00022771"/>
    </source>
</evidence>
<dbReference type="GO" id="GO:0005886">
    <property type="term" value="C:plasma membrane"/>
    <property type="evidence" value="ECO:0007669"/>
    <property type="project" value="TreeGrafter"/>
</dbReference>
<dbReference type="FunFam" id="4.10.1000.10:FF:000001">
    <property type="entry name" value="zinc finger CCCH domain-containing protein 15-like"/>
    <property type="match status" value="1"/>
</dbReference>
<evidence type="ECO:0000256" key="10">
    <source>
        <dbReference type="ARBA" id="ARBA00022825"/>
    </source>
</evidence>
<comment type="similarity">
    <text evidence="2">Belongs to the peptidase S9B family. DPPIV subfamily.</text>
</comment>
<dbReference type="Gene3D" id="6.10.250.3220">
    <property type="match status" value="1"/>
</dbReference>
<keyword evidence="15" id="KW-0325">Glycoprotein</keyword>
<dbReference type="InterPro" id="IPR001375">
    <property type="entry name" value="Peptidase_S9_cat"/>
</dbReference>
<evidence type="ECO:0000256" key="11">
    <source>
        <dbReference type="ARBA" id="ARBA00022833"/>
    </source>
</evidence>
<name>A0AAF3F2D2_9BILA</name>
<dbReference type="GO" id="GO:0008239">
    <property type="term" value="F:dipeptidyl-peptidase activity"/>
    <property type="evidence" value="ECO:0007669"/>
    <property type="project" value="TreeGrafter"/>
</dbReference>
<dbReference type="InterPro" id="IPR000571">
    <property type="entry name" value="Znf_CCCH"/>
</dbReference>
<accession>A0AAF3F2D2</accession>
<keyword evidence="3" id="KW-0031">Aminopeptidase</keyword>
<reference evidence="23" key="1">
    <citation type="submission" date="2024-02" db="UniProtKB">
        <authorList>
            <consortium name="WormBaseParasite"/>
        </authorList>
    </citation>
    <scope>IDENTIFICATION</scope>
</reference>
<evidence type="ECO:0000256" key="1">
    <source>
        <dbReference type="ARBA" id="ARBA00004606"/>
    </source>
</evidence>
<dbReference type="Pfam" id="PF00930">
    <property type="entry name" value="DPPIV_N"/>
    <property type="match status" value="1"/>
</dbReference>
<comment type="function">
    <text evidence="17">Removes N-terminal dipeptides sequentially from polypeptides. Essential for control of distal tip cell migration.</text>
</comment>
<keyword evidence="7" id="KW-0677">Repeat</keyword>
<dbReference type="Pfam" id="PF00642">
    <property type="entry name" value="zf-CCCH"/>
    <property type="match status" value="2"/>
</dbReference>
<protein>
    <recommendedName>
        <fullName evidence="21">C3H1-type domain-containing protein</fullName>
    </recommendedName>
</protein>
<dbReference type="GO" id="GO:0010468">
    <property type="term" value="P:regulation of gene expression"/>
    <property type="evidence" value="ECO:0007669"/>
    <property type="project" value="UniProtKB-ARBA"/>
</dbReference>
<keyword evidence="9" id="KW-0378">Hydrolase</keyword>
<dbReference type="Pfam" id="PF00326">
    <property type="entry name" value="Peptidase_S9"/>
    <property type="match status" value="1"/>
</dbReference>
<evidence type="ECO:0000256" key="12">
    <source>
        <dbReference type="ARBA" id="ARBA00022968"/>
    </source>
</evidence>
<evidence type="ECO:0000256" key="5">
    <source>
        <dbReference type="ARBA" id="ARBA00022692"/>
    </source>
</evidence>
<evidence type="ECO:0000313" key="22">
    <source>
        <dbReference type="Proteomes" id="UP000887575"/>
    </source>
</evidence>
<dbReference type="GO" id="GO:0004177">
    <property type="term" value="F:aminopeptidase activity"/>
    <property type="evidence" value="ECO:0007669"/>
    <property type="project" value="UniProtKB-KW"/>
</dbReference>
<keyword evidence="11 18" id="KW-0862">Zinc</keyword>
<dbReference type="PROSITE" id="PS50103">
    <property type="entry name" value="ZF_C3H1"/>
    <property type="match status" value="2"/>
</dbReference>
<evidence type="ECO:0000256" key="9">
    <source>
        <dbReference type="ARBA" id="ARBA00022801"/>
    </source>
</evidence>
<dbReference type="InterPro" id="IPR029058">
    <property type="entry name" value="AB_hydrolase_fold"/>
</dbReference>
<dbReference type="Gene3D" id="3.40.50.1820">
    <property type="entry name" value="alpha/beta hydrolase"/>
    <property type="match status" value="1"/>
</dbReference>
<evidence type="ECO:0000313" key="23">
    <source>
        <dbReference type="WBParaSite" id="MBELARI_LOCUS20616"/>
    </source>
</evidence>
<evidence type="ECO:0000256" key="4">
    <source>
        <dbReference type="ARBA" id="ARBA00022670"/>
    </source>
</evidence>
<feature type="transmembrane region" description="Helical" evidence="20">
    <location>
        <begin position="30"/>
        <end position="54"/>
    </location>
</feature>
<keyword evidence="4" id="KW-0645">Protease</keyword>
<dbReference type="PANTHER" id="PTHR11731">
    <property type="entry name" value="PROTEASE FAMILY S9B,C DIPEPTIDYL-PEPTIDASE IV-RELATED"/>
    <property type="match status" value="1"/>
</dbReference>
<dbReference type="GO" id="GO:0008270">
    <property type="term" value="F:zinc ion binding"/>
    <property type="evidence" value="ECO:0007669"/>
    <property type="project" value="UniProtKB-KW"/>
</dbReference>
<dbReference type="InterPro" id="IPR050278">
    <property type="entry name" value="Serine_Prot_S9B/DPPIV"/>
</dbReference>
<dbReference type="AlphaFoldDB" id="A0AAF3F2D2"/>
<sequence length="1183" mass="134385">MADADLLDGIDEELAGSGPQERDWRGMVTALLVIIAICSLITAAVFLFTPHYLFNIGAYNESISNCNSSKDLFSANRDYDLKVPELRDLGRMVFPLEYFTWMDDNHILYIMRHGVNRVDVRNNNSTQYVDGDFLQSHLGYVSKVQFSHDFEYICKRVSSAANASLNPEQQVYNYEIVHRHNKQILRVGVRKGAGEMQQTFAWSPAGNDYVFVQNGQLYYVEKPEANNSTIISDGNTDKINGMHNWVYTEEIFDSNKQAIWWSPSGGQLAFATHNPNDLRNETILMTAYKRGDPYPSVSEVPYPKTKARFLPVYTLSLWDRYLRQTRVLDVQLKDSISPHYLIAVNWVRLYGREVMAAVWANRYQNRVSITLCNYETSLCHLVSDYTYQSRQWAMPSDYQSMHSARDALFVIVPKAKASDGNIYNHVVRLTIPENWQTGGLSVQAVESILTIGAFDVSRIARYDEAQDLIYFVAQAPTPSNQHIYVTKASPTDEPDSVVCKCVSCVAENCTYQRDLLFSPDGKRLIVPCRGPGIHHNLVALVVGNNQLAKVTNTMTNEAYAQQMTKVMETVTINEDVELPDGYVARTRMWLPHDPQRGSRPFPVLLYVYGGPGSQAVNDEYKWNYPKWLCLNRSMAVIEIDGRGSGARGWKYRSPIYGALGSVEMKDQIDALKILVEKHQFLDKSRKVVYGWSYGGFAAGNIVEMAPANMFRCAISVAPVSNFLLYDATYTERYMGQADRSAYDAADLVRDVSKFRTTRLLLMHGLYDDNVHFQNSALFIEELQKNNVDFDLMVFPNQKHGIQATRQYVYLKFYNFLNECIQQMNPFFNLSACVQNAFPSPTMKTITPSSILPSSLHEMGVSSPLNARMLSNVGYNTFQDVEHLPEALEETVDGGLMPGIPVMRPQLPCFPITNFADYNVSFPRTVNMEMPRHVEAAHEETVLGGHIPGQPPLQPLPQTSDQQVLTDEEREEALRKKRKEEAFKTALCDAYRRNGKCSYGDACRFAHGEQELRLPAQPKGKAHPKYKTQLCDKFSQFGWCPYGPKCQFIHKLKKGLPIVEYDRLVTSGELSPAKDCEVLIVDQSPMKAGWQELRLDQPPPAMLKNRRSRDIRAKEDQSDQFQAVTAALPGKVPLHGVNAQIIESTRKKALEKMLREVLQRENEEKRAAERRAQHAREQIKSNFL</sequence>
<feature type="domain" description="C3H1-type" evidence="21">
    <location>
        <begin position="1024"/>
        <end position="1052"/>
    </location>
</feature>
<feature type="region of interest" description="Disordered" evidence="19">
    <location>
        <begin position="1160"/>
        <end position="1183"/>
    </location>
</feature>
<keyword evidence="8 18" id="KW-0863">Zinc-finger</keyword>
<evidence type="ECO:0000256" key="7">
    <source>
        <dbReference type="ARBA" id="ARBA00022737"/>
    </source>
</evidence>
<keyword evidence="12" id="KW-0735">Signal-anchor</keyword>
<evidence type="ECO:0000256" key="17">
    <source>
        <dbReference type="ARBA" id="ARBA00058505"/>
    </source>
</evidence>
<evidence type="ECO:0000256" key="14">
    <source>
        <dbReference type="ARBA" id="ARBA00023136"/>
    </source>
</evidence>
<dbReference type="GO" id="GO:0012505">
    <property type="term" value="C:endomembrane system"/>
    <property type="evidence" value="ECO:0007669"/>
    <property type="project" value="UniProtKB-SubCell"/>
</dbReference>
<keyword evidence="6 18" id="KW-0479">Metal-binding</keyword>
<dbReference type="GO" id="GO:0030154">
    <property type="term" value="P:cell differentiation"/>
    <property type="evidence" value="ECO:0007669"/>
    <property type="project" value="UniProtKB-ARBA"/>
</dbReference>
<evidence type="ECO:0000256" key="6">
    <source>
        <dbReference type="ARBA" id="ARBA00022723"/>
    </source>
</evidence>
<dbReference type="GO" id="GO:0006508">
    <property type="term" value="P:proteolysis"/>
    <property type="evidence" value="ECO:0007669"/>
    <property type="project" value="UniProtKB-KW"/>
</dbReference>
<evidence type="ECO:0000256" key="20">
    <source>
        <dbReference type="SAM" id="Phobius"/>
    </source>
</evidence>
<dbReference type="WBParaSite" id="MBELARI_LOCUS20616">
    <property type="protein sequence ID" value="MBELARI_LOCUS20616"/>
    <property type="gene ID" value="MBELARI_LOCUS20616"/>
</dbReference>
<feature type="zinc finger region" description="C3H1-type" evidence="18">
    <location>
        <begin position="981"/>
        <end position="1009"/>
    </location>
</feature>
<dbReference type="GO" id="GO:0008236">
    <property type="term" value="F:serine-type peptidase activity"/>
    <property type="evidence" value="ECO:0007669"/>
    <property type="project" value="UniProtKB-KW"/>
</dbReference>
<feature type="zinc finger region" description="C3H1-type" evidence="18">
    <location>
        <begin position="1024"/>
        <end position="1052"/>
    </location>
</feature>
<dbReference type="SUPFAM" id="SSF82171">
    <property type="entry name" value="DPP6 N-terminal domain-like"/>
    <property type="match status" value="1"/>
</dbReference>
<dbReference type="Proteomes" id="UP000887575">
    <property type="component" value="Unassembled WGS sequence"/>
</dbReference>
<dbReference type="FunFam" id="4.10.1000.10:FF:000018">
    <property type="entry name" value="Zinc finger protein"/>
    <property type="match status" value="1"/>
</dbReference>
<comment type="subcellular location">
    <subcellularLocation>
        <location evidence="16">Endomembrane system</location>
        <topology evidence="16">Single-pass membrane protein</topology>
    </subcellularLocation>
    <subcellularLocation>
        <location evidence="1">Membrane</location>
        <topology evidence="1">Single-pass type II membrane protein</topology>
    </subcellularLocation>
</comment>
<dbReference type="InterPro" id="IPR036855">
    <property type="entry name" value="Znf_CCCH_sf"/>
</dbReference>
<dbReference type="InterPro" id="IPR002469">
    <property type="entry name" value="Peptidase_S9B_N"/>
</dbReference>
<keyword evidence="5 20" id="KW-0812">Transmembrane</keyword>
<keyword evidence="22" id="KW-1185">Reference proteome</keyword>
<dbReference type="FunFam" id="3.40.50.1820:FF:000003">
    <property type="entry name" value="Dipeptidyl peptidase 4"/>
    <property type="match status" value="1"/>
</dbReference>
<dbReference type="GO" id="GO:0080090">
    <property type="term" value="P:regulation of primary metabolic process"/>
    <property type="evidence" value="ECO:0007669"/>
    <property type="project" value="UniProtKB-ARBA"/>
</dbReference>
<evidence type="ECO:0000256" key="19">
    <source>
        <dbReference type="SAM" id="MobiDB-lite"/>
    </source>
</evidence>
<evidence type="ECO:0000256" key="2">
    <source>
        <dbReference type="ARBA" id="ARBA00010036"/>
    </source>
</evidence>
<evidence type="ECO:0000259" key="21">
    <source>
        <dbReference type="PROSITE" id="PS50103"/>
    </source>
</evidence>
<dbReference type="Gene3D" id="2.140.10.30">
    <property type="entry name" value="Dipeptidylpeptidase IV, N-terminal domain"/>
    <property type="match status" value="1"/>
</dbReference>
<keyword evidence="14 20" id="KW-0472">Membrane</keyword>